<evidence type="ECO:0000313" key="2">
    <source>
        <dbReference type="Proteomes" id="UP000296049"/>
    </source>
</evidence>
<accession>R0LS92</accession>
<proteinExistence type="predicted"/>
<protein>
    <submittedName>
        <fullName evidence="1">Uncharacterized protein</fullName>
    </submittedName>
</protein>
<organism evidence="1 2">
    <name type="scientific">Anas platyrhynchos</name>
    <name type="common">Mallard</name>
    <name type="synonym">Anas boschas</name>
    <dbReference type="NCBI Taxonomy" id="8839"/>
    <lineage>
        <taxon>Eukaryota</taxon>
        <taxon>Metazoa</taxon>
        <taxon>Chordata</taxon>
        <taxon>Craniata</taxon>
        <taxon>Vertebrata</taxon>
        <taxon>Euteleostomi</taxon>
        <taxon>Archelosauria</taxon>
        <taxon>Archosauria</taxon>
        <taxon>Dinosauria</taxon>
        <taxon>Saurischia</taxon>
        <taxon>Theropoda</taxon>
        <taxon>Coelurosauria</taxon>
        <taxon>Aves</taxon>
        <taxon>Neognathae</taxon>
        <taxon>Galloanserae</taxon>
        <taxon>Anseriformes</taxon>
        <taxon>Anatidae</taxon>
        <taxon>Anatinae</taxon>
        <taxon>Anas</taxon>
    </lineage>
</organism>
<dbReference type="EMBL" id="KB742773">
    <property type="protein sequence ID" value="EOB04615.1"/>
    <property type="molecule type" value="Genomic_DNA"/>
</dbReference>
<dbReference type="Proteomes" id="UP000296049">
    <property type="component" value="Unassembled WGS sequence"/>
</dbReference>
<keyword evidence="2" id="KW-1185">Reference proteome</keyword>
<evidence type="ECO:0000313" key="1">
    <source>
        <dbReference type="EMBL" id="EOB04615.1"/>
    </source>
</evidence>
<dbReference type="AlphaFoldDB" id="R0LS92"/>
<reference evidence="2" key="1">
    <citation type="journal article" date="2013" name="Nat. Genet.">
        <title>The duck genome and transcriptome provide insight into an avian influenza virus reservoir species.</title>
        <authorList>
            <person name="Huang Y."/>
            <person name="Li Y."/>
            <person name="Burt D.W."/>
            <person name="Chen H."/>
            <person name="Zhang Y."/>
            <person name="Qian W."/>
            <person name="Kim H."/>
            <person name="Gan S."/>
            <person name="Zhao Y."/>
            <person name="Li J."/>
            <person name="Yi K."/>
            <person name="Feng H."/>
            <person name="Zhu P."/>
            <person name="Li B."/>
            <person name="Liu Q."/>
            <person name="Fairley S."/>
            <person name="Magor K.E."/>
            <person name="Du Z."/>
            <person name="Hu X."/>
            <person name="Goodman L."/>
            <person name="Tafer H."/>
            <person name="Vignal A."/>
            <person name="Lee T."/>
            <person name="Kim K.W."/>
            <person name="Sheng Z."/>
            <person name="An Y."/>
            <person name="Searle S."/>
            <person name="Herrero J."/>
            <person name="Groenen M.A."/>
            <person name="Crooijmans R.P."/>
            <person name="Faraut T."/>
            <person name="Cai Q."/>
            <person name="Webster R.G."/>
            <person name="Aldridge J.R."/>
            <person name="Warren W.C."/>
            <person name="Bartschat S."/>
            <person name="Kehr S."/>
            <person name="Marz M."/>
            <person name="Stadler P.F."/>
            <person name="Smith J."/>
            <person name="Kraus R.H."/>
            <person name="Zhao Y."/>
            <person name="Ren L."/>
            <person name="Fei J."/>
            <person name="Morisson M."/>
            <person name="Kaiser P."/>
            <person name="Griffin D.K."/>
            <person name="Rao M."/>
            <person name="Pitel F."/>
            <person name="Wang J."/>
            <person name="Li N."/>
        </authorList>
    </citation>
    <scope>NUCLEOTIDE SEQUENCE [LARGE SCALE GENOMIC DNA]</scope>
</reference>
<gene>
    <name evidence="1" type="ORF">Anapl_02799</name>
</gene>
<sequence>MTNATHYVQKQRGCLNGEDTSSCAGITEETSLCSLALKLGDMAQHVPMFQCLPCAPGRALASKPPAGNVPMVLACAGSFACTLPMKEEQARVVPRTVD</sequence>
<name>R0LS92_ANAPL</name>